<evidence type="ECO:0000313" key="7">
    <source>
        <dbReference type="EMBL" id="MFC3885170.1"/>
    </source>
</evidence>
<evidence type="ECO:0000256" key="2">
    <source>
        <dbReference type="ARBA" id="ARBA00022679"/>
    </source>
</evidence>
<keyword evidence="2 4" id="KW-0808">Transferase</keyword>
<feature type="binding site" evidence="4">
    <location>
        <position position="107"/>
    </location>
    <ligand>
        <name>nicotinamide</name>
        <dbReference type="ChEBI" id="CHEBI:17154"/>
    </ligand>
</feature>
<dbReference type="InterPro" id="IPR026590">
    <property type="entry name" value="Ssirtuin_cat_dom"/>
</dbReference>
<evidence type="ECO:0000256" key="5">
    <source>
        <dbReference type="PROSITE-ProRule" id="PRU00236"/>
    </source>
</evidence>
<dbReference type="InterPro" id="IPR029035">
    <property type="entry name" value="DHS-like_NAD/FAD-binding_dom"/>
</dbReference>
<sequence>MEPAVAQLQQLIDQSNRITFFTGAGISTESGIPDFRSQNGLYKQNMNFADVVSRPFFERRPKEFWPLFKDIFRIKMLHEYKPNRGHEFIARLEETGKQINVITQNIDGLHQDAGSSNVYEIHGTIKSAHCPKCYAAYDLFYLNEHDLPRCQGITRSGKDCNMILKPDVVLFGDSIHHFEEAIAAALMSDLFIVMGSSLDVTPINQIPLYVNDKGNIRTVIINRDATRFDHLFDLVIHDSIGSVVSQLKIS</sequence>
<feature type="binding site" evidence="4">
    <location>
        <position position="197"/>
    </location>
    <ligand>
        <name>NAD(+)</name>
        <dbReference type="ChEBI" id="CHEBI:57540"/>
    </ligand>
</feature>
<dbReference type="Proteomes" id="UP001595752">
    <property type="component" value="Unassembled WGS sequence"/>
</dbReference>
<evidence type="ECO:0000256" key="1">
    <source>
        <dbReference type="ARBA" id="ARBA00022490"/>
    </source>
</evidence>
<feature type="binding site" evidence="4 5">
    <location>
        <position position="160"/>
    </location>
    <ligand>
        <name>Zn(2+)</name>
        <dbReference type="ChEBI" id="CHEBI:29105"/>
    </ligand>
</feature>
<comment type="subcellular location">
    <subcellularLocation>
        <location evidence="4">Cytoplasm</location>
    </subcellularLocation>
</comment>
<dbReference type="InterPro" id="IPR026591">
    <property type="entry name" value="Sirtuin_cat_small_dom_sf"/>
</dbReference>
<comment type="caution">
    <text evidence="4">Lacks conserved residue(s) required for the propagation of feature annotation.</text>
</comment>
<keyword evidence="8" id="KW-1185">Reference proteome</keyword>
<feature type="binding site" evidence="4">
    <location>
        <position position="24"/>
    </location>
    <ligand>
        <name>NAD(+)</name>
        <dbReference type="ChEBI" id="CHEBI:57540"/>
    </ligand>
</feature>
<accession>A0ABV8B5J1</accession>
<keyword evidence="1 4" id="KW-0963">Cytoplasm</keyword>
<feature type="binding site" evidence="4">
    <location>
        <position position="36"/>
    </location>
    <ligand>
        <name>NAD(+)</name>
        <dbReference type="ChEBI" id="CHEBI:57540"/>
    </ligand>
</feature>
<reference evidence="8" key="1">
    <citation type="journal article" date="2019" name="Int. J. Syst. Evol. Microbiol.">
        <title>The Global Catalogue of Microorganisms (GCM) 10K type strain sequencing project: providing services to taxonomists for standard genome sequencing and annotation.</title>
        <authorList>
            <consortium name="The Broad Institute Genomics Platform"/>
            <consortium name="The Broad Institute Genome Sequencing Center for Infectious Disease"/>
            <person name="Wu L."/>
            <person name="Ma J."/>
        </authorList>
    </citation>
    <scope>NUCLEOTIDE SEQUENCE [LARGE SCALE GENOMIC DNA]</scope>
    <source>
        <strain evidence="8">CCUG 61889</strain>
    </source>
</reference>
<dbReference type="PANTHER" id="PTHR11085">
    <property type="entry name" value="NAD-DEPENDENT PROTEIN DEACYLASE SIRTUIN-5, MITOCHONDRIAL-RELATED"/>
    <property type="match status" value="1"/>
</dbReference>
<dbReference type="NCBIfam" id="NF001754">
    <property type="entry name" value="PRK00481.1-4"/>
    <property type="match status" value="1"/>
</dbReference>
<name>A0ABV8B5J1_9BACI</name>
<comment type="caution">
    <text evidence="7">The sequence shown here is derived from an EMBL/GenBank/DDBJ whole genome shotgun (WGS) entry which is preliminary data.</text>
</comment>
<evidence type="ECO:0000256" key="3">
    <source>
        <dbReference type="ARBA" id="ARBA00023027"/>
    </source>
</evidence>
<keyword evidence="4 5" id="KW-0479">Metal-binding</keyword>
<feature type="binding site" evidence="4">
    <location>
        <position position="122"/>
    </location>
    <ligand>
        <name>NAD(+)</name>
        <dbReference type="ChEBI" id="CHEBI:57540"/>
    </ligand>
</feature>
<feature type="binding site" evidence="4">
    <location>
        <position position="196"/>
    </location>
    <ligand>
        <name>NAD(+)</name>
        <dbReference type="ChEBI" id="CHEBI:57540"/>
    </ligand>
</feature>
<keyword evidence="7" id="KW-0012">Acyltransferase</keyword>
<dbReference type="SUPFAM" id="SSF52467">
    <property type="entry name" value="DHS-like NAD/FAD-binding domain"/>
    <property type="match status" value="1"/>
</dbReference>
<feature type="binding site" evidence="4">
    <location>
        <position position="240"/>
    </location>
    <ligand>
        <name>NAD(+)</name>
        <dbReference type="ChEBI" id="CHEBI:57540"/>
    </ligand>
</feature>
<dbReference type="Gene3D" id="3.40.50.1220">
    <property type="entry name" value="TPP-binding domain"/>
    <property type="match status" value="1"/>
</dbReference>
<feature type="binding site" evidence="4">
    <location>
        <position position="107"/>
    </location>
    <ligand>
        <name>NAD(+)</name>
        <dbReference type="ChEBI" id="CHEBI:57540"/>
    </ligand>
</feature>
<feature type="binding site" evidence="4">
    <location>
        <position position="104"/>
    </location>
    <ligand>
        <name>NAD(+)</name>
        <dbReference type="ChEBI" id="CHEBI:57540"/>
    </ligand>
</feature>
<feature type="binding site" evidence="4">
    <location>
        <position position="35"/>
    </location>
    <ligand>
        <name>nicotinamide</name>
        <dbReference type="ChEBI" id="CHEBI:17154"/>
    </ligand>
</feature>
<gene>
    <name evidence="4" type="primary">cobB</name>
    <name evidence="7" type="ORF">ACFOU2_17525</name>
</gene>
<dbReference type="EMBL" id="JBHRZT010000068">
    <property type="protein sequence ID" value="MFC3885170.1"/>
    <property type="molecule type" value="Genomic_DNA"/>
</dbReference>
<dbReference type="InterPro" id="IPR028628">
    <property type="entry name" value="Sirtuin_class_U"/>
</dbReference>
<dbReference type="Pfam" id="PF02146">
    <property type="entry name" value="SIR2"/>
    <property type="match status" value="1"/>
</dbReference>
<dbReference type="NCBIfam" id="NF001752">
    <property type="entry name" value="PRK00481.1-1"/>
    <property type="match status" value="1"/>
</dbReference>
<comment type="catalytic activity">
    <reaction evidence="4">
        <text>N(6)-acetyl-L-lysyl-[protein] + NAD(+) + H2O = 2''-O-acetyl-ADP-D-ribose + nicotinamide + L-lysyl-[protein]</text>
        <dbReference type="Rhea" id="RHEA:43636"/>
        <dbReference type="Rhea" id="RHEA-COMP:9752"/>
        <dbReference type="Rhea" id="RHEA-COMP:10731"/>
        <dbReference type="ChEBI" id="CHEBI:15377"/>
        <dbReference type="ChEBI" id="CHEBI:17154"/>
        <dbReference type="ChEBI" id="CHEBI:29969"/>
        <dbReference type="ChEBI" id="CHEBI:57540"/>
        <dbReference type="ChEBI" id="CHEBI:61930"/>
        <dbReference type="ChEBI" id="CHEBI:83767"/>
        <dbReference type="EC" id="2.3.1.286"/>
    </reaction>
</comment>
<comment type="function">
    <text evidence="4">NAD-dependent protein deacetylase which modulates the activities of several enzymes which are inactive in their acetylated form.</text>
</comment>
<feature type="binding site" evidence="4">
    <location>
        <position position="106"/>
    </location>
    <ligand>
        <name>nicotinamide</name>
        <dbReference type="ChEBI" id="CHEBI:17154"/>
    </ligand>
</feature>
<evidence type="ECO:0000259" key="6">
    <source>
        <dbReference type="PROSITE" id="PS50305"/>
    </source>
</evidence>
<feature type="binding site" evidence="4 5">
    <location>
        <position position="150"/>
    </location>
    <ligand>
        <name>Zn(2+)</name>
        <dbReference type="ChEBI" id="CHEBI:29105"/>
    </ligand>
</feature>
<protein>
    <recommendedName>
        <fullName evidence="4">NAD-dependent protein deacetylase</fullName>
        <ecNumber evidence="4">2.3.1.286</ecNumber>
    </recommendedName>
    <alternativeName>
        <fullName evidence="4">Regulatory protein SIR2 homolog</fullName>
    </alternativeName>
</protein>
<organism evidence="7 8">
    <name type="scientific">Bacillus songklensis</name>
    <dbReference type="NCBI Taxonomy" id="1069116"/>
    <lineage>
        <taxon>Bacteria</taxon>
        <taxon>Bacillati</taxon>
        <taxon>Bacillota</taxon>
        <taxon>Bacilli</taxon>
        <taxon>Bacillales</taxon>
        <taxon>Bacillaceae</taxon>
        <taxon>Bacillus</taxon>
    </lineage>
</organism>
<dbReference type="EC" id="2.3.1.286" evidence="4"/>
<dbReference type="PROSITE" id="PS50305">
    <property type="entry name" value="SIRTUIN"/>
    <property type="match status" value="1"/>
</dbReference>
<feature type="binding site" evidence="4">
    <location>
        <position position="106"/>
    </location>
    <ligand>
        <name>NAD(+)</name>
        <dbReference type="ChEBI" id="CHEBI:57540"/>
    </ligand>
</feature>
<comment type="similarity">
    <text evidence="4">Belongs to the sirtuin family. Class U subfamily.</text>
</comment>
<dbReference type="InterPro" id="IPR050134">
    <property type="entry name" value="NAD-dep_sirtuin_deacylases"/>
</dbReference>
<feature type="binding site" evidence="4 5">
    <location>
        <position position="130"/>
    </location>
    <ligand>
        <name>Zn(2+)</name>
        <dbReference type="ChEBI" id="CHEBI:29105"/>
    </ligand>
</feature>
<dbReference type="RefSeq" id="WP_377917313.1">
    <property type="nucleotide sequence ID" value="NZ_JBHRZT010000068.1"/>
</dbReference>
<dbReference type="HAMAP" id="MF_01968">
    <property type="entry name" value="Sirtuin_ClassU"/>
    <property type="match status" value="1"/>
</dbReference>
<keyword evidence="3 4" id="KW-0520">NAD</keyword>
<feature type="domain" description="Deacetylase sirtuin-type" evidence="6">
    <location>
        <begin position="1"/>
        <end position="250"/>
    </location>
</feature>
<dbReference type="PANTHER" id="PTHR11085:SF4">
    <property type="entry name" value="NAD-DEPENDENT PROTEIN DEACYLASE"/>
    <property type="match status" value="1"/>
</dbReference>
<feature type="active site" description="Proton acceptor" evidence="4 5">
    <location>
        <position position="122"/>
    </location>
</feature>
<dbReference type="InterPro" id="IPR003000">
    <property type="entry name" value="Sirtuin"/>
</dbReference>
<keyword evidence="4 5" id="KW-0862">Zinc</keyword>
<evidence type="ECO:0000256" key="4">
    <source>
        <dbReference type="HAMAP-Rule" id="MF_01968"/>
    </source>
</evidence>
<dbReference type="Gene3D" id="3.30.1600.10">
    <property type="entry name" value="SIR2/SIRT2 'Small Domain"/>
    <property type="match status" value="1"/>
</dbReference>
<feature type="binding site" evidence="4">
    <location>
        <position position="28"/>
    </location>
    <ligand>
        <name>NAD(+)</name>
        <dbReference type="ChEBI" id="CHEBI:57540"/>
    </ligand>
</feature>
<proteinExistence type="inferred from homology"/>
<feature type="binding site" evidence="4">
    <location>
        <position position="222"/>
    </location>
    <ligand>
        <name>NAD(+)</name>
        <dbReference type="ChEBI" id="CHEBI:57540"/>
    </ligand>
</feature>
<dbReference type="GO" id="GO:0034979">
    <property type="term" value="F:NAD-dependent protein lysine deacetylase activity"/>
    <property type="evidence" value="ECO:0007669"/>
    <property type="project" value="UniProtKB-EC"/>
</dbReference>
<comment type="cofactor">
    <cofactor evidence="4">
        <name>Zn(2+)</name>
        <dbReference type="ChEBI" id="CHEBI:29105"/>
    </cofactor>
    <text evidence="4">Binds 1 zinc ion per subunit.</text>
</comment>
<evidence type="ECO:0000313" key="8">
    <source>
        <dbReference type="Proteomes" id="UP001595752"/>
    </source>
</evidence>
<feature type="binding site" evidence="4">
    <location>
        <position position="35"/>
    </location>
    <ligand>
        <name>NAD(+)</name>
        <dbReference type="ChEBI" id="CHEBI:57540"/>
    </ligand>
</feature>
<feature type="binding site" evidence="4 5">
    <location>
        <position position="133"/>
    </location>
    <ligand>
        <name>Zn(2+)</name>
        <dbReference type="ChEBI" id="CHEBI:29105"/>
    </ligand>
</feature>